<dbReference type="PIRSF" id="PIRSF000126">
    <property type="entry name" value="11-beta-HSD1"/>
    <property type="match status" value="1"/>
</dbReference>
<dbReference type="InterPro" id="IPR051019">
    <property type="entry name" value="VLCFA-Steroid_DH"/>
</dbReference>
<evidence type="ECO:0000313" key="3">
    <source>
        <dbReference type="EMBL" id="KAF2722209.1"/>
    </source>
</evidence>
<organism evidence="3 4">
    <name type="scientific">Polychaeton citri CBS 116435</name>
    <dbReference type="NCBI Taxonomy" id="1314669"/>
    <lineage>
        <taxon>Eukaryota</taxon>
        <taxon>Fungi</taxon>
        <taxon>Dikarya</taxon>
        <taxon>Ascomycota</taxon>
        <taxon>Pezizomycotina</taxon>
        <taxon>Dothideomycetes</taxon>
        <taxon>Dothideomycetidae</taxon>
        <taxon>Capnodiales</taxon>
        <taxon>Capnodiaceae</taxon>
        <taxon>Polychaeton</taxon>
    </lineage>
</organism>
<accession>A0A9P4QCC3</accession>
<protein>
    <submittedName>
        <fullName evidence="3">NAD(P)-binding protein</fullName>
    </submittedName>
</protein>
<proteinExistence type="inferred from homology"/>
<dbReference type="PANTHER" id="PTHR43899:SF13">
    <property type="entry name" value="RH59310P"/>
    <property type="match status" value="1"/>
</dbReference>
<comment type="similarity">
    <text evidence="1">Belongs to the short-chain dehydrogenases/reductases (SDR) family.</text>
</comment>
<dbReference type="GO" id="GO:0005783">
    <property type="term" value="C:endoplasmic reticulum"/>
    <property type="evidence" value="ECO:0007669"/>
    <property type="project" value="TreeGrafter"/>
</dbReference>
<dbReference type="InterPro" id="IPR036291">
    <property type="entry name" value="NAD(P)-bd_dom_sf"/>
</dbReference>
<dbReference type="SUPFAM" id="SSF51735">
    <property type="entry name" value="NAD(P)-binding Rossmann-fold domains"/>
    <property type="match status" value="1"/>
</dbReference>
<comment type="caution">
    <text evidence="3">The sequence shown here is derived from an EMBL/GenBank/DDBJ whole genome shotgun (WGS) entry which is preliminary data.</text>
</comment>
<gene>
    <name evidence="3" type="ORF">K431DRAFT_284156</name>
</gene>
<dbReference type="GO" id="GO:0016491">
    <property type="term" value="F:oxidoreductase activity"/>
    <property type="evidence" value="ECO:0007669"/>
    <property type="project" value="UniProtKB-KW"/>
</dbReference>
<dbReference type="EMBL" id="MU003784">
    <property type="protein sequence ID" value="KAF2722209.1"/>
    <property type="molecule type" value="Genomic_DNA"/>
</dbReference>
<name>A0A9P4QCC3_9PEZI</name>
<dbReference type="CDD" id="cd05356">
    <property type="entry name" value="17beta-HSD1_like_SDR_c"/>
    <property type="match status" value="1"/>
</dbReference>
<dbReference type="InterPro" id="IPR002347">
    <property type="entry name" value="SDR_fam"/>
</dbReference>
<keyword evidence="2" id="KW-0560">Oxidoreductase</keyword>
<dbReference type="OrthoDB" id="47007at2759"/>
<evidence type="ECO:0000313" key="4">
    <source>
        <dbReference type="Proteomes" id="UP000799441"/>
    </source>
</evidence>
<dbReference type="Gene3D" id="3.40.50.720">
    <property type="entry name" value="NAD(P)-binding Rossmann-like Domain"/>
    <property type="match status" value="1"/>
</dbReference>
<evidence type="ECO:0000256" key="2">
    <source>
        <dbReference type="ARBA" id="ARBA00023002"/>
    </source>
</evidence>
<dbReference type="Pfam" id="PF00106">
    <property type="entry name" value="adh_short"/>
    <property type="match status" value="1"/>
</dbReference>
<keyword evidence="4" id="KW-1185">Reference proteome</keyword>
<reference evidence="3" key="1">
    <citation type="journal article" date="2020" name="Stud. Mycol.">
        <title>101 Dothideomycetes genomes: a test case for predicting lifestyles and emergence of pathogens.</title>
        <authorList>
            <person name="Haridas S."/>
            <person name="Albert R."/>
            <person name="Binder M."/>
            <person name="Bloem J."/>
            <person name="Labutti K."/>
            <person name="Salamov A."/>
            <person name="Andreopoulos B."/>
            <person name="Baker S."/>
            <person name="Barry K."/>
            <person name="Bills G."/>
            <person name="Bluhm B."/>
            <person name="Cannon C."/>
            <person name="Castanera R."/>
            <person name="Culley D."/>
            <person name="Daum C."/>
            <person name="Ezra D."/>
            <person name="Gonzalez J."/>
            <person name="Henrissat B."/>
            <person name="Kuo A."/>
            <person name="Liang C."/>
            <person name="Lipzen A."/>
            <person name="Lutzoni F."/>
            <person name="Magnuson J."/>
            <person name="Mondo S."/>
            <person name="Nolan M."/>
            <person name="Ohm R."/>
            <person name="Pangilinan J."/>
            <person name="Park H.-J."/>
            <person name="Ramirez L."/>
            <person name="Alfaro M."/>
            <person name="Sun H."/>
            <person name="Tritt A."/>
            <person name="Yoshinaga Y."/>
            <person name="Zwiers L.-H."/>
            <person name="Turgeon B."/>
            <person name="Goodwin S."/>
            <person name="Spatafora J."/>
            <person name="Crous P."/>
            <person name="Grigoriev I."/>
        </authorList>
    </citation>
    <scope>NUCLEOTIDE SEQUENCE</scope>
    <source>
        <strain evidence="3">CBS 116435</strain>
    </source>
</reference>
<evidence type="ECO:0000256" key="1">
    <source>
        <dbReference type="ARBA" id="ARBA00006484"/>
    </source>
</evidence>
<dbReference type="PANTHER" id="PTHR43899">
    <property type="entry name" value="RH59310P"/>
    <property type="match status" value="1"/>
</dbReference>
<dbReference type="Proteomes" id="UP000799441">
    <property type="component" value="Unassembled WGS sequence"/>
</dbReference>
<sequence length="323" mass="35536">MEDFTRVALKCSTVVGLAWLTYQLYGFASFIKVHTSEGSLSRYNKPGTTEQSQRSWALVTGASDGIGKGFVEELCRRGFNIVLHGRNEKKLEGVRQELLKQWPNLQTRLLILDAGKIAAEAGKLEAAVAQLKSLKITVLINNVGGSGGSKTWADLDQYTSDEVSMWIDVNARFPVEITRALLPQLRENGPVLVLNVGSIAGELPAPYLTVYSGCKAFNKTWSRGLSVELLARKTDAEVICLLVGTVSSGSEPRDINWACPSSEVFARSALRKVGCGRTVVYGYWAHELQLWFASVMPTRLVDWALIQLAGAERSKEQARKKTL</sequence>
<dbReference type="PRINTS" id="PR00081">
    <property type="entry name" value="GDHRDH"/>
</dbReference>
<dbReference type="AlphaFoldDB" id="A0A9P4QCC3"/>